<comment type="caution">
    <text evidence="3">The sequence shown here is derived from an EMBL/GenBank/DDBJ whole genome shotgun (WGS) entry which is preliminary data.</text>
</comment>
<dbReference type="InterPro" id="IPR036890">
    <property type="entry name" value="HATPase_C_sf"/>
</dbReference>
<evidence type="ECO:0000313" key="4">
    <source>
        <dbReference type="Proteomes" id="UP000466966"/>
    </source>
</evidence>
<dbReference type="SUPFAM" id="SSF55874">
    <property type="entry name" value="ATPase domain of HSP90 chaperone/DNA topoisomerase II/histidine kinase"/>
    <property type="match status" value="1"/>
</dbReference>
<keyword evidence="4" id="KW-1185">Reference proteome</keyword>
<proteinExistence type="predicted"/>
<accession>A0A844YWM7</accession>
<dbReference type="Pfam" id="PF02518">
    <property type="entry name" value="HATPase_c"/>
    <property type="match status" value="1"/>
</dbReference>
<gene>
    <name evidence="3" type="ORF">GRI99_07015</name>
</gene>
<organism evidence="3 4">
    <name type="scientific">Alteraurantiacibacter buctensis</name>
    <dbReference type="NCBI Taxonomy" id="1503981"/>
    <lineage>
        <taxon>Bacteria</taxon>
        <taxon>Pseudomonadati</taxon>
        <taxon>Pseudomonadota</taxon>
        <taxon>Alphaproteobacteria</taxon>
        <taxon>Sphingomonadales</taxon>
        <taxon>Erythrobacteraceae</taxon>
        <taxon>Alteraurantiacibacter</taxon>
    </lineage>
</organism>
<dbReference type="Proteomes" id="UP000466966">
    <property type="component" value="Unassembled WGS sequence"/>
</dbReference>
<sequence>MKFDIVGRIQNMRLPDGKTAILYSIYEAVSNSLHSIEDRFGSEAAKKGWIHVSIATDNDGDVDKISITDNGIGFNEENLESFETSDSRHKYVRGGKGVGRFIWIKTFNKIRVDSVTKNGRAKERVRFRFMPEKPNSIAYKRVTSASGEDYETTVELSGLRTEQKGQIRVSSYLKDLCLHFFPQFITGRLPKITIEHGDEEESLNDFIAARVGNVTSQKVSIEIGGVSYGFDFHHLFVSGTMPPGVKNSYMLTGHGRLVGDPISLAAKFDLGSLDGDKAYSLVVTGSYLDERVDQERLSFRMPTEARKLLETAVLKSAESFLEDHLAVVREKQKNTVREILFEHPQLATQVADLDEYVRQISPDMDREKIAQNLFVLLVRDEEEVRREFQKLCDLDNLTEEARERAEQILAEAENQEKHRLAELVVKRHQVLEIANMLLKFEDAEVGTYAKEQAIHDLILPMGKMFKSGDMADHNLWIIDDALAHYGFFASDKPIGAFTDAKDGKKEPDGIFFNPLGFCEEGRQGTITILEFKRPGDERATSDPVDQVLNYIEKLRDSKARGFDGEVIADIGKQTRFECIIVCELTSAVRKKLERSLAQSPTPDGEGYYGWSKEHNAAIRVVSFRKMLRDAEIRNLPLFRRLGLTSPSSRAKMRLARRLAEKDKIRIVD</sequence>
<name>A0A844YWM7_9SPHN</name>
<feature type="domain" description="Histidine kinase/HSP90-like ATPase" evidence="2">
    <location>
        <begin position="25"/>
        <end position="101"/>
    </location>
</feature>
<dbReference type="Gene3D" id="3.30.565.10">
    <property type="entry name" value="Histidine kinase-like ATPase, C-terminal domain"/>
    <property type="match status" value="1"/>
</dbReference>
<evidence type="ECO:0000313" key="3">
    <source>
        <dbReference type="EMBL" id="MXO71390.1"/>
    </source>
</evidence>
<keyword evidence="1" id="KW-0175">Coiled coil</keyword>
<dbReference type="EMBL" id="WTYV01000002">
    <property type="protein sequence ID" value="MXO71390.1"/>
    <property type="molecule type" value="Genomic_DNA"/>
</dbReference>
<dbReference type="AlphaFoldDB" id="A0A844YWM7"/>
<reference evidence="3 4" key="1">
    <citation type="submission" date="2019-12" db="EMBL/GenBank/DDBJ databases">
        <title>Genomic-based taxomic classification of the family Erythrobacteraceae.</title>
        <authorList>
            <person name="Xu L."/>
        </authorList>
    </citation>
    <scope>NUCLEOTIDE SEQUENCE [LARGE SCALE GENOMIC DNA]</scope>
    <source>
        <strain evidence="3 4">M0322</strain>
    </source>
</reference>
<dbReference type="RefSeq" id="WP_160771309.1">
    <property type="nucleotide sequence ID" value="NZ_WTYV01000002.1"/>
</dbReference>
<evidence type="ECO:0000259" key="2">
    <source>
        <dbReference type="Pfam" id="PF02518"/>
    </source>
</evidence>
<dbReference type="InterPro" id="IPR003594">
    <property type="entry name" value="HATPase_dom"/>
</dbReference>
<protein>
    <recommendedName>
        <fullName evidence="2">Histidine kinase/HSP90-like ATPase domain-containing protein</fullName>
    </recommendedName>
</protein>
<feature type="coiled-coil region" evidence="1">
    <location>
        <begin position="395"/>
        <end position="422"/>
    </location>
</feature>
<dbReference type="OrthoDB" id="2041081at2"/>
<evidence type="ECO:0000256" key="1">
    <source>
        <dbReference type="SAM" id="Coils"/>
    </source>
</evidence>